<reference evidence="2 3" key="1">
    <citation type="journal article" date="2016" name="Nat. Commun.">
        <title>Thousands of microbial genomes shed light on interconnected biogeochemical processes in an aquifer system.</title>
        <authorList>
            <person name="Anantharaman K."/>
            <person name="Brown C.T."/>
            <person name="Hug L.A."/>
            <person name="Sharon I."/>
            <person name="Castelle C.J."/>
            <person name="Probst A.J."/>
            <person name="Thomas B.C."/>
            <person name="Singh A."/>
            <person name="Wilkins M.J."/>
            <person name="Karaoz U."/>
            <person name="Brodie E.L."/>
            <person name="Williams K.H."/>
            <person name="Hubbard S.S."/>
            <person name="Banfield J.F."/>
        </authorList>
    </citation>
    <scope>NUCLEOTIDE SEQUENCE [LARGE SCALE GENOMIC DNA]</scope>
</reference>
<feature type="transmembrane region" description="Helical" evidence="1">
    <location>
        <begin position="45"/>
        <end position="71"/>
    </location>
</feature>
<proteinExistence type="predicted"/>
<accession>A0A1G1ZQZ0</accession>
<sequence>MVLLYKGVKMLLFLVYMVLMVLSWGDLGKRKGIWSWKTVLASVIAFQYLLASFLGSGFMLVWAAIWGFIAWMDWNQVKLRS</sequence>
<evidence type="ECO:0000313" key="3">
    <source>
        <dbReference type="Proteomes" id="UP000177690"/>
    </source>
</evidence>
<feature type="transmembrane region" description="Helical" evidence="1">
    <location>
        <begin position="7"/>
        <end position="25"/>
    </location>
</feature>
<dbReference type="Proteomes" id="UP000177690">
    <property type="component" value="Unassembled WGS sequence"/>
</dbReference>
<name>A0A1G1ZQZ0_9BACT</name>
<dbReference type="AlphaFoldDB" id="A0A1G1ZQZ0"/>
<keyword evidence="1" id="KW-0472">Membrane</keyword>
<protein>
    <submittedName>
        <fullName evidence="2">Uncharacterized protein</fullName>
    </submittedName>
</protein>
<keyword evidence="1" id="KW-1133">Transmembrane helix</keyword>
<comment type="caution">
    <text evidence="2">The sequence shown here is derived from an EMBL/GenBank/DDBJ whole genome shotgun (WGS) entry which is preliminary data.</text>
</comment>
<dbReference type="EMBL" id="MHJL01000034">
    <property type="protein sequence ID" value="OGY66865.1"/>
    <property type="molecule type" value="Genomic_DNA"/>
</dbReference>
<gene>
    <name evidence="2" type="ORF">A3I24_04225</name>
</gene>
<evidence type="ECO:0000313" key="2">
    <source>
        <dbReference type="EMBL" id="OGY66865.1"/>
    </source>
</evidence>
<organism evidence="2 3">
    <name type="scientific">Candidatus Harrisonbacteria bacterium RIFCSPLOWO2_02_FULL_41_13b</name>
    <dbReference type="NCBI Taxonomy" id="1798409"/>
    <lineage>
        <taxon>Bacteria</taxon>
        <taxon>Candidatus Harrisoniibacteriota</taxon>
    </lineage>
</organism>
<evidence type="ECO:0000256" key="1">
    <source>
        <dbReference type="SAM" id="Phobius"/>
    </source>
</evidence>
<keyword evidence="1" id="KW-0812">Transmembrane</keyword>